<sequence>MKRFMAAALILISGLFLSGCSNMSSAATIGGTEISMKIVEDSIAEILAERAKTDTSQMQLETGDALNRSQLQFLITNKIIEELAIEDKITITQAEVDSYRVTVIKNVGGEASLPNVLVNATLAPSNIVDILRRDLIIAKLSQAAVSSGLSEADANAAVQQLVIEKAKSLKIVINPKFGKWNDLTAQIEAADATNGAVTP</sequence>
<dbReference type="InterPro" id="IPR027304">
    <property type="entry name" value="Trigger_fact/SurA_dom_sf"/>
</dbReference>
<evidence type="ECO:0000313" key="1">
    <source>
        <dbReference type="EMBL" id="CAB4674109.1"/>
    </source>
</evidence>
<dbReference type="SUPFAM" id="SSF109998">
    <property type="entry name" value="Triger factor/SurA peptide-binding domain-like"/>
    <property type="match status" value="1"/>
</dbReference>
<reference evidence="1" key="1">
    <citation type="submission" date="2020-05" db="EMBL/GenBank/DDBJ databases">
        <authorList>
            <person name="Chiriac C."/>
            <person name="Salcher M."/>
            <person name="Ghai R."/>
            <person name="Kavagutti S V."/>
        </authorList>
    </citation>
    <scope>NUCLEOTIDE SEQUENCE</scope>
</reference>
<dbReference type="PROSITE" id="PS51257">
    <property type="entry name" value="PROKAR_LIPOPROTEIN"/>
    <property type="match status" value="1"/>
</dbReference>
<name>A0A6J6MKX2_9ZZZZ</name>
<gene>
    <name evidence="1" type="ORF">UFOPK2312_00741</name>
</gene>
<dbReference type="Gene3D" id="1.10.4030.10">
    <property type="entry name" value="Porin chaperone SurA, peptide-binding domain"/>
    <property type="match status" value="1"/>
</dbReference>
<dbReference type="AlphaFoldDB" id="A0A6J6MKX2"/>
<dbReference type="EMBL" id="CAEZWY010000077">
    <property type="protein sequence ID" value="CAB4674109.1"/>
    <property type="molecule type" value="Genomic_DNA"/>
</dbReference>
<accession>A0A6J6MKX2</accession>
<proteinExistence type="predicted"/>
<organism evidence="1">
    <name type="scientific">freshwater metagenome</name>
    <dbReference type="NCBI Taxonomy" id="449393"/>
    <lineage>
        <taxon>unclassified sequences</taxon>
        <taxon>metagenomes</taxon>
        <taxon>ecological metagenomes</taxon>
    </lineage>
</organism>
<dbReference type="Pfam" id="PF13624">
    <property type="entry name" value="SurA_N_3"/>
    <property type="match status" value="1"/>
</dbReference>
<protein>
    <submittedName>
        <fullName evidence="1">Unannotated protein</fullName>
    </submittedName>
</protein>